<evidence type="ECO:0000256" key="3">
    <source>
        <dbReference type="ARBA" id="ARBA00022989"/>
    </source>
</evidence>
<dbReference type="Proteomes" id="UP001153954">
    <property type="component" value="Unassembled WGS sequence"/>
</dbReference>
<dbReference type="AlphaFoldDB" id="A0AAU9TB98"/>
<feature type="transmembrane region" description="Helical" evidence="6">
    <location>
        <begin position="195"/>
        <end position="213"/>
    </location>
</feature>
<feature type="transmembrane region" description="Helical" evidence="6">
    <location>
        <begin position="282"/>
        <end position="300"/>
    </location>
</feature>
<evidence type="ECO:0000256" key="2">
    <source>
        <dbReference type="ARBA" id="ARBA00022692"/>
    </source>
</evidence>
<dbReference type="GO" id="GO:0016020">
    <property type="term" value="C:membrane"/>
    <property type="evidence" value="ECO:0007669"/>
    <property type="project" value="UniProtKB-SubCell"/>
</dbReference>
<feature type="region of interest" description="Disordered" evidence="5">
    <location>
        <begin position="1"/>
        <end position="26"/>
    </location>
</feature>
<dbReference type="Pfam" id="PF07690">
    <property type="entry name" value="MFS_1"/>
    <property type="match status" value="1"/>
</dbReference>
<feature type="transmembrane region" description="Helical" evidence="6">
    <location>
        <begin position="400"/>
        <end position="420"/>
    </location>
</feature>
<dbReference type="SUPFAM" id="SSF103473">
    <property type="entry name" value="MFS general substrate transporter"/>
    <property type="match status" value="1"/>
</dbReference>
<feature type="domain" description="Major facilitator superfamily (MFS) profile" evidence="7">
    <location>
        <begin position="116"/>
        <end position="516"/>
    </location>
</feature>
<keyword evidence="9" id="KW-1185">Reference proteome</keyword>
<evidence type="ECO:0000259" key="7">
    <source>
        <dbReference type="PROSITE" id="PS50850"/>
    </source>
</evidence>
<reference evidence="8" key="1">
    <citation type="submission" date="2022-03" db="EMBL/GenBank/DDBJ databases">
        <authorList>
            <person name="Tunstrom K."/>
        </authorList>
    </citation>
    <scope>NUCLEOTIDE SEQUENCE</scope>
</reference>
<gene>
    <name evidence="8" type="ORF">EEDITHA_LOCUS937</name>
</gene>
<protein>
    <recommendedName>
        <fullName evidence="7">Major facilitator superfamily (MFS) profile domain-containing protein</fullName>
    </recommendedName>
</protein>
<feature type="transmembrane region" description="Helical" evidence="6">
    <location>
        <begin position="367"/>
        <end position="388"/>
    </location>
</feature>
<dbReference type="PROSITE" id="PS50850">
    <property type="entry name" value="MFS"/>
    <property type="match status" value="1"/>
</dbReference>
<dbReference type="InterPro" id="IPR011701">
    <property type="entry name" value="MFS"/>
</dbReference>
<feature type="transmembrane region" description="Helical" evidence="6">
    <location>
        <begin position="253"/>
        <end position="276"/>
    </location>
</feature>
<dbReference type="InterPro" id="IPR036259">
    <property type="entry name" value="MFS_trans_sf"/>
</dbReference>
<evidence type="ECO:0000256" key="5">
    <source>
        <dbReference type="SAM" id="MobiDB-lite"/>
    </source>
</evidence>
<feature type="transmembrane region" description="Helical" evidence="6">
    <location>
        <begin position="488"/>
        <end position="509"/>
    </location>
</feature>
<feature type="transmembrane region" description="Helical" evidence="6">
    <location>
        <begin position="219"/>
        <end position="241"/>
    </location>
</feature>
<evidence type="ECO:0000256" key="6">
    <source>
        <dbReference type="SAM" id="Phobius"/>
    </source>
</evidence>
<keyword evidence="3 6" id="KW-1133">Transmembrane helix</keyword>
<dbReference type="Gene3D" id="1.20.1250.20">
    <property type="entry name" value="MFS general substrate transporter like domains"/>
    <property type="match status" value="1"/>
</dbReference>
<accession>A0AAU9TB98</accession>
<keyword evidence="4 6" id="KW-0472">Membrane</keyword>
<sequence length="539" mass="59935">MSEDKNKNGVGESTNRKQDGSNSRKASVYEKPLDLDDVLINELGQFGWFQLRNIALVSVPIIMSAFMSEYIFSAATIPHRCRIPECGEDGKLSEFHPEWILNAVPESDSRFASCERYVPLGVNGSLDLCPANIFDRTQTTGCDSFVYERDNTVAYEFDLGCQEWLRALAGTLNSVGTLLVLPITGYISDRFGRKMALIINVFNLALFGLIRAFSVNYPMYVVLQLVQTTLGAGTYSSAYIFAAELVGPKYRVIVSAVCSSMYAIGQIVVGGVAWLIEPWRYMIMALHIPCFLIITYYWFLSESVRWLLSKGKSNEAQTVLETVARVNKTQISEKSMEALKSTSQKTVEVSDVEKPGLFRSIISSPTLLRRVCTTPIWWITATFVYYGLSINSTSLSDTMYLNFILTSAIEIPGYITAILVLDRIDLYVPRLLIFLLGKFGISVVMTSNYLFTSELYPTEYRHTCLAFSSMIGRVGSITAPLTPVLAEYWHGIPSMLFGGMGILSGILVLTQPETLGTKMPDTIAEAEALGKTNKRGESR</sequence>
<keyword evidence="2 6" id="KW-0812">Transmembrane</keyword>
<evidence type="ECO:0000256" key="1">
    <source>
        <dbReference type="ARBA" id="ARBA00004141"/>
    </source>
</evidence>
<comment type="caution">
    <text evidence="8">The sequence shown here is derived from an EMBL/GenBank/DDBJ whole genome shotgun (WGS) entry which is preliminary data.</text>
</comment>
<dbReference type="EMBL" id="CAKOGL010000003">
    <property type="protein sequence ID" value="CAH2084361.1"/>
    <property type="molecule type" value="Genomic_DNA"/>
</dbReference>
<evidence type="ECO:0000313" key="8">
    <source>
        <dbReference type="EMBL" id="CAH2084361.1"/>
    </source>
</evidence>
<dbReference type="GO" id="GO:0022857">
    <property type="term" value="F:transmembrane transporter activity"/>
    <property type="evidence" value="ECO:0007669"/>
    <property type="project" value="InterPro"/>
</dbReference>
<evidence type="ECO:0000313" key="9">
    <source>
        <dbReference type="Proteomes" id="UP001153954"/>
    </source>
</evidence>
<dbReference type="InterPro" id="IPR020846">
    <property type="entry name" value="MFS_dom"/>
</dbReference>
<proteinExistence type="predicted"/>
<organism evidence="8 9">
    <name type="scientific">Euphydryas editha</name>
    <name type="common">Edith's checkerspot</name>
    <dbReference type="NCBI Taxonomy" id="104508"/>
    <lineage>
        <taxon>Eukaryota</taxon>
        <taxon>Metazoa</taxon>
        <taxon>Ecdysozoa</taxon>
        <taxon>Arthropoda</taxon>
        <taxon>Hexapoda</taxon>
        <taxon>Insecta</taxon>
        <taxon>Pterygota</taxon>
        <taxon>Neoptera</taxon>
        <taxon>Endopterygota</taxon>
        <taxon>Lepidoptera</taxon>
        <taxon>Glossata</taxon>
        <taxon>Ditrysia</taxon>
        <taxon>Papilionoidea</taxon>
        <taxon>Nymphalidae</taxon>
        <taxon>Nymphalinae</taxon>
        <taxon>Euphydryas</taxon>
    </lineage>
</organism>
<comment type="subcellular location">
    <subcellularLocation>
        <location evidence="1">Membrane</location>
        <topology evidence="1">Multi-pass membrane protein</topology>
    </subcellularLocation>
</comment>
<feature type="transmembrane region" description="Helical" evidence="6">
    <location>
        <begin position="432"/>
        <end position="451"/>
    </location>
</feature>
<dbReference type="PANTHER" id="PTHR24064">
    <property type="entry name" value="SOLUTE CARRIER FAMILY 22 MEMBER"/>
    <property type="match status" value="1"/>
</dbReference>
<name>A0AAU9TB98_EUPED</name>
<evidence type="ECO:0000256" key="4">
    <source>
        <dbReference type="ARBA" id="ARBA00023136"/>
    </source>
</evidence>